<evidence type="ECO:0000256" key="2">
    <source>
        <dbReference type="SAM" id="SignalP"/>
    </source>
</evidence>
<dbReference type="Pfam" id="PF01547">
    <property type="entry name" value="SBP_bac_1"/>
    <property type="match status" value="1"/>
</dbReference>
<dbReference type="PROSITE" id="PS51257">
    <property type="entry name" value="PROKAR_LIPOPROTEIN"/>
    <property type="match status" value="1"/>
</dbReference>
<dbReference type="InterPro" id="IPR050490">
    <property type="entry name" value="Bact_solute-bd_prot1"/>
</dbReference>
<feature type="compositionally biased region" description="Low complexity" evidence="1">
    <location>
        <begin position="35"/>
        <end position="45"/>
    </location>
</feature>
<dbReference type="EMBL" id="JANFZH010000001">
    <property type="protein sequence ID" value="MCQ4838353.1"/>
    <property type="molecule type" value="Genomic_DNA"/>
</dbReference>
<organism evidence="4 5">
    <name type="scientific">Neglectibacter timonensis</name>
    <dbReference type="NCBI Taxonomy" id="1776382"/>
    <lineage>
        <taxon>Bacteria</taxon>
        <taxon>Bacillati</taxon>
        <taxon>Bacillota</taxon>
        <taxon>Clostridia</taxon>
        <taxon>Eubacteriales</taxon>
        <taxon>Oscillospiraceae</taxon>
        <taxon>Neglectibacter</taxon>
    </lineage>
</organism>
<evidence type="ECO:0000313" key="5">
    <source>
        <dbReference type="Proteomes" id="UP001524473"/>
    </source>
</evidence>
<reference evidence="4 5" key="1">
    <citation type="submission" date="2022-06" db="EMBL/GenBank/DDBJ databases">
        <title>Isolation of gut microbiota from human fecal samples.</title>
        <authorList>
            <person name="Pamer E.G."/>
            <person name="Barat B."/>
            <person name="Waligurski E."/>
            <person name="Medina S."/>
            <person name="Paddock L."/>
            <person name="Mostad J."/>
        </authorList>
    </citation>
    <scope>NUCLEOTIDE SEQUENCE [LARGE SCALE GENOMIC DNA]</scope>
    <source>
        <strain evidence="4 5">DFI.9.73</strain>
    </source>
</reference>
<dbReference type="RefSeq" id="WP_187127707.1">
    <property type="nucleotide sequence ID" value="NZ_CABKVV010000013.1"/>
</dbReference>
<feature type="region of interest" description="Disordered" evidence="1">
    <location>
        <begin position="26"/>
        <end position="54"/>
    </location>
</feature>
<accession>A0ABT1RUL1</accession>
<keyword evidence="2" id="KW-0732">Signal</keyword>
<evidence type="ECO:0000259" key="3">
    <source>
        <dbReference type="Pfam" id="PF12010"/>
    </source>
</evidence>
<evidence type="ECO:0000313" key="4">
    <source>
        <dbReference type="EMBL" id="MCQ4838353.1"/>
    </source>
</evidence>
<dbReference type="SUPFAM" id="SSF53850">
    <property type="entry name" value="Periplasmic binding protein-like II"/>
    <property type="match status" value="1"/>
</dbReference>
<dbReference type="InterPro" id="IPR006059">
    <property type="entry name" value="SBP"/>
</dbReference>
<dbReference type="Proteomes" id="UP001524473">
    <property type="component" value="Unassembled WGS sequence"/>
</dbReference>
<dbReference type="PANTHER" id="PTHR43649">
    <property type="entry name" value="ARABINOSE-BINDING PROTEIN-RELATED"/>
    <property type="match status" value="1"/>
</dbReference>
<feature type="domain" description="DUF3502" evidence="3">
    <location>
        <begin position="447"/>
        <end position="513"/>
    </location>
</feature>
<evidence type="ECO:0000256" key="1">
    <source>
        <dbReference type="SAM" id="MobiDB-lite"/>
    </source>
</evidence>
<feature type="signal peptide" evidence="2">
    <location>
        <begin position="1"/>
        <end position="21"/>
    </location>
</feature>
<keyword evidence="5" id="KW-1185">Reference proteome</keyword>
<protein>
    <submittedName>
        <fullName evidence="4">Extracellular solute-binding protein</fullName>
    </submittedName>
</protein>
<dbReference type="Gene3D" id="3.40.190.10">
    <property type="entry name" value="Periplasmic binding protein-like II"/>
    <property type="match status" value="2"/>
</dbReference>
<name>A0ABT1RUL1_9FIRM</name>
<dbReference type="InterPro" id="IPR022627">
    <property type="entry name" value="DUF3502"/>
</dbReference>
<sequence>MKLKKTAALFLALALTAAAFAGCSGAGESQAPGNSSSTPASSTESQPVSEPVNDEEMLCRYVVPGTEPDDSAEVDAAITEKLKADGINMKFERIYIPWDAWDQKVNLKMTTGDEFELIHIMEDVASTSSYVAKGGLAPINDYLDQYGDTLKKIIPENIWQAVAVNGKNYSVPVYYRDFAASSSKVSFPKHLFEKYNLSTDPKDSYELIDSFATILENENDPDLRLWEKVNNSTSYMHLRHLDSWPFTVVDNLFYVSNEGDVRPWLETEEFQEECKIFRYAYEKGVIHPDILTYPHEKISQFTENGKNLVADLYALESIRKTQPDYEIEMYAIEPEKPLSAGDYPIMNANGISSTSPNPEAGVIFFNWLYSDQANSDLLNFGIEGKHWKDAGDRRYEAITDEDGLSAYTFGDWEMGHKDLVRLPIGSPAELAPLALEMNADAWVSNVVGFKFDPDSVSAEYAACIAEIQSSVYPIRYGVVPYEDGYEKSLEAMKVAGYDKVVEEYRTQFEAWRKQNNK</sequence>
<dbReference type="Pfam" id="PF12010">
    <property type="entry name" value="DUF3502"/>
    <property type="match status" value="1"/>
</dbReference>
<dbReference type="GeneID" id="90532359"/>
<gene>
    <name evidence="4" type="ORF">NE695_00310</name>
</gene>
<comment type="caution">
    <text evidence="4">The sequence shown here is derived from an EMBL/GenBank/DDBJ whole genome shotgun (WGS) entry which is preliminary data.</text>
</comment>
<feature type="chain" id="PRO_5045287586" evidence="2">
    <location>
        <begin position="22"/>
        <end position="517"/>
    </location>
</feature>
<proteinExistence type="predicted"/>